<dbReference type="InterPro" id="IPR012337">
    <property type="entry name" value="RNaseH-like_sf"/>
</dbReference>
<dbReference type="PROSITE" id="PS50878">
    <property type="entry name" value="RT_POL"/>
    <property type="match status" value="1"/>
</dbReference>
<dbReference type="GO" id="GO:0003676">
    <property type="term" value="F:nucleic acid binding"/>
    <property type="evidence" value="ECO:0007669"/>
    <property type="project" value="InterPro"/>
</dbReference>
<evidence type="ECO:0000313" key="4">
    <source>
        <dbReference type="EMBL" id="KAL0455778.1"/>
    </source>
</evidence>
<dbReference type="CDD" id="cd01647">
    <property type="entry name" value="RT_LTR"/>
    <property type="match status" value="1"/>
</dbReference>
<evidence type="ECO:0000259" key="1">
    <source>
        <dbReference type="PROSITE" id="PS50878"/>
    </source>
</evidence>
<protein>
    <submittedName>
        <fullName evidence="4">Uncharacterized protein</fullName>
    </submittedName>
</protein>
<feature type="domain" description="Integrase catalytic" evidence="3">
    <location>
        <begin position="536"/>
        <end position="573"/>
    </location>
</feature>
<dbReference type="InterPro" id="IPR041577">
    <property type="entry name" value="RT_RNaseH_2"/>
</dbReference>
<dbReference type="AlphaFoldDB" id="A0AAW2XPE9"/>
<proteinExistence type="predicted"/>
<dbReference type="CDD" id="cd09279">
    <property type="entry name" value="RNase_HI_like"/>
    <property type="match status" value="1"/>
</dbReference>
<feature type="domain" description="Reverse transcriptase" evidence="1">
    <location>
        <begin position="1"/>
        <end position="116"/>
    </location>
</feature>
<dbReference type="Pfam" id="PF00078">
    <property type="entry name" value="RVT_1"/>
    <property type="match status" value="1"/>
</dbReference>
<reference evidence="4" key="2">
    <citation type="journal article" date="2024" name="Plant">
        <title>Genomic evolution and insights into agronomic trait innovations of Sesamum species.</title>
        <authorList>
            <person name="Miao H."/>
            <person name="Wang L."/>
            <person name="Qu L."/>
            <person name="Liu H."/>
            <person name="Sun Y."/>
            <person name="Le M."/>
            <person name="Wang Q."/>
            <person name="Wei S."/>
            <person name="Zheng Y."/>
            <person name="Lin W."/>
            <person name="Duan Y."/>
            <person name="Cao H."/>
            <person name="Xiong S."/>
            <person name="Wang X."/>
            <person name="Wei L."/>
            <person name="Li C."/>
            <person name="Ma Q."/>
            <person name="Ju M."/>
            <person name="Zhao R."/>
            <person name="Li G."/>
            <person name="Mu C."/>
            <person name="Tian Q."/>
            <person name="Mei H."/>
            <person name="Zhang T."/>
            <person name="Gao T."/>
            <person name="Zhang H."/>
        </authorList>
    </citation>
    <scope>NUCLEOTIDE SEQUENCE</scope>
    <source>
        <strain evidence="4">KEN1</strain>
    </source>
</reference>
<dbReference type="InterPro" id="IPR043128">
    <property type="entry name" value="Rev_trsase/Diguanyl_cyclase"/>
</dbReference>
<dbReference type="Pfam" id="PF13456">
    <property type="entry name" value="RVT_3"/>
    <property type="match status" value="1"/>
</dbReference>
<dbReference type="Pfam" id="PF17921">
    <property type="entry name" value="Integrase_H2C2"/>
    <property type="match status" value="1"/>
</dbReference>
<dbReference type="PROSITE" id="PS50994">
    <property type="entry name" value="INTEGRASE"/>
    <property type="match status" value="1"/>
</dbReference>
<evidence type="ECO:0000259" key="2">
    <source>
        <dbReference type="PROSITE" id="PS50879"/>
    </source>
</evidence>
<dbReference type="SUPFAM" id="SSF56672">
    <property type="entry name" value="DNA/RNA polymerases"/>
    <property type="match status" value="1"/>
</dbReference>
<dbReference type="Gene3D" id="1.10.340.70">
    <property type="match status" value="1"/>
</dbReference>
<feature type="domain" description="RNase H type-1" evidence="2">
    <location>
        <begin position="255"/>
        <end position="384"/>
    </location>
</feature>
<dbReference type="InterPro" id="IPR036397">
    <property type="entry name" value="RNaseH_sf"/>
</dbReference>
<sequence>MMDAPQGYHQIMLAPKDRKKVSFITSEGTFCYVAMPFGLKNAGATYQRLVDKIFRTQIGRNIEVYVDDMLVKSKKAEEHVKDLEETFSVLRKYKLKLNPAKCAFGVQGGRFLGFMSAEKSLSFFKTLKKAKTFEWGIPCPLAFEELKAYLSRLPLLVKPSLGENLYLYLSVAPQTVSSVLIREEDGKQLPIYYVIKVLNGADGRYTPIEKMALVLVVTARSEYDISYLPKTTIKAQALADFVSEMAEMTIKDASQDQKWLLHVDGSSTAQDSGAGIVITTPQGEDLEFAIKFGFKASNNEAEYEALVIGMRMAHETGARHLLAYSDFQLVVKQVEGTYEAKDESMIQYIQQIADLKTKFHHFQIIQIPREENAKADSLSKLASSLEDCRTRHITIRYLPEARTPLALRPITTGEDWRTPIIKWIEEGLLPENRWEAAKLKTRATHFIMQEYILYKKSYTHPLLRCLSTEEGIYILQEIHSGCCGAHAGTRILANKALRTGYFWPTMKQDAIRLVSKCKRCEKHSSLIHQPAEPLTTMLSPCLFMQWPMDIVGPFPLAAGQRKFLLVAIDYFTK</sequence>
<dbReference type="PANTHER" id="PTHR48475">
    <property type="entry name" value="RIBONUCLEASE H"/>
    <property type="match status" value="1"/>
</dbReference>
<dbReference type="PANTHER" id="PTHR48475:SF2">
    <property type="entry name" value="RIBONUCLEASE H"/>
    <property type="match status" value="1"/>
</dbReference>
<dbReference type="PROSITE" id="PS50879">
    <property type="entry name" value="RNASE_H_1"/>
    <property type="match status" value="1"/>
</dbReference>
<dbReference type="InterPro" id="IPR041588">
    <property type="entry name" value="Integrase_H2C2"/>
</dbReference>
<dbReference type="InterPro" id="IPR043502">
    <property type="entry name" value="DNA/RNA_pol_sf"/>
</dbReference>
<dbReference type="InterPro" id="IPR000477">
    <property type="entry name" value="RT_dom"/>
</dbReference>
<dbReference type="Gene3D" id="3.30.70.270">
    <property type="match status" value="1"/>
</dbReference>
<comment type="caution">
    <text evidence="4">The sequence shown here is derived from an EMBL/GenBank/DDBJ whole genome shotgun (WGS) entry which is preliminary data.</text>
</comment>
<dbReference type="GO" id="GO:0015074">
    <property type="term" value="P:DNA integration"/>
    <property type="evidence" value="ECO:0007669"/>
    <property type="project" value="InterPro"/>
</dbReference>
<dbReference type="InterPro" id="IPR002156">
    <property type="entry name" value="RNaseH_domain"/>
</dbReference>
<dbReference type="SUPFAM" id="SSF53098">
    <property type="entry name" value="Ribonuclease H-like"/>
    <property type="match status" value="1"/>
</dbReference>
<dbReference type="Gene3D" id="3.30.420.10">
    <property type="entry name" value="Ribonuclease H-like superfamily/Ribonuclease H"/>
    <property type="match status" value="1"/>
</dbReference>
<accession>A0AAW2XPE9</accession>
<evidence type="ECO:0000259" key="3">
    <source>
        <dbReference type="PROSITE" id="PS50994"/>
    </source>
</evidence>
<dbReference type="InterPro" id="IPR001584">
    <property type="entry name" value="Integrase_cat-core"/>
</dbReference>
<dbReference type="GO" id="GO:0004523">
    <property type="term" value="F:RNA-DNA hybrid ribonuclease activity"/>
    <property type="evidence" value="ECO:0007669"/>
    <property type="project" value="InterPro"/>
</dbReference>
<dbReference type="EMBL" id="JACGWN010000003">
    <property type="protein sequence ID" value="KAL0455778.1"/>
    <property type="molecule type" value="Genomic_DNA"/>
</dbReference>
<gene>
    <name evidence="4" type="ORF">Slati_0917000</name>
</gene>
<organism evidence="4">
    <name type="scientific">Sesamum latifolium</name>
    <dbReference type="NCBI Taxonomy" id="2727402"/>
    <lineage>
        <taxon>Eukaryota</taxon>
        <taxon>Viridiplantae</taxon>
        <taxon>Streptophyta</taxon>
        <taxon>Embryophyta</taxon>
        <taxon>Tracheophyta</taxon>
        <taxon>Spermatophyta</taxon>
        <taxon>Magnoliopsida</taxon>
        <taxon>eudicotyledons</taxon>
        <taxon>Gunneridae</taxon>
        <taxon>Pentapetalae</taxon>
        <taxon>asterids</taxon>
        <taxon>lamiids</taxon>
        <taxon>Lamiales</taxon>
        <taxon>Pedaliaceae</taxon>
        <taxon>Sesamum</taxon>
    </lineage>
</organism>
<name>A0AAW2XPE9_9LAMI</name>
<dbReference type="Pfam" id="PF17919">
    <property type="entry name" value="RT_RNaseH_2"/>
    <property type="match status" value="1"/>
</dbReference>
<dbReference type="Gene3D" id="3.10.10.10">
    <property type="entry name" value="HIV Type 1 Reverse Transcriptase, subunit A, domain 1"/>
    <property type="match status" value="1"/>
</dbReference>
<reference evidence="4" key="1">
    <citation type="submission" date="2020-06" db="EMBL/GenBank/DDBJ databases">
        <authorList>
            <person name="Li T."/>
            <person name="Hu X."/>
            <person name="Zhang T."/>
            <person name="Song X."/>
            <person name="Zhang H."/>
            <person name="Dai N."/>
            <person name="Sheng W."/>
            <person name="Hou X."/>
            <person name="Wei L."/>
        </authorList>
    </citation>
    <scope>NUCLEOTIDE SEQUENCE</scope>
    <source>
        <strain evidence="4">KEN1</strain>
        <tissue evidence="4">Leaf</tissue>
    </source>
</reference>